<protein>
    <recommendedName>
        <fullName evidence="4">CBS domain-containing protein</fullName>
    </recommendedName>
</protein>
<dbReference type="HOGENOM" id="CLU_051799_0_0_0"/>
<dbReference type="InterPro" id="IPR003793">
    <property type="entry name" value="UPF0166"/>
</dbReference>
<dbReference type="OrthoDB" id="9795599at2"/>
<feature type="domain" description="CBS" evidence="4">
    <location>
        <begin position="283"/>
        <end position="340"/>
    </location>
</feature>
<evidence type="ECO:0000313" key="5">
    <source>
        <dbReference type="EMBL" id="ACZ41533.1"/>
    </source>
</evidence>
<dbReference type="InterPro" id="IPR015867">
    <property type="entry name" value="N-reg_PII/ATP_PRibTrfase_C"/>
</dbReference>
<feature type="domain" description="CBS" evidence="4">
    <location>
        <begin position="125"/>
        <end position="183"/>
    </location>
</feature>
<dbReference type="Proteomes" id="UP000000323">
    <property type="component" value="Chromosome 1"/>
</dbReference>
<dbReference type="InterPro" id="IPR051257">
    <property type="entry name" value="Diverse_CBS-Domain"/>
</dbReference>
<reference evidence="6" key="1">
    <citation type="journal article" date="2010" name="Stand. Genomic Sci.">
        <title>Complete genome sequence of 'Thermobaculum terrenum' type strain (YNP1).</title>
        <authorList>
            <person name="Kiss H."/>
            <person name="Cleland D."/>
            <person name="Lapidus A."/>
            <person name="Lucas S."/>
            <person name="Glavina Del Rio T."/>
            <person name="Nolan M."/>
            <person name="Tice H."/>
            <person name="Han C."/>
            <person name="Goodwin L."/>
            <person name="Pitluck S."/>
            <person name="Liolios K."/>
            <person name="Ivanova N."/>
            <person name="Mavromatis K."/>
            <person name="Ovchinnikova G."/>
            <person name="Pati A."/>
            <person name="Chen A."/>
            <person name="Palaniappan K."/>
            <person name="Land M."/>
            <person name="Hauser L."/>
            <person name="Chang Y."/>
            <person name="Jeffries C."/>
            <person name="Lu M."/>
            <person name="Brettin T."/>
            <person name="Detter J."/>
            <person name="Goker M."/>
            <person name="Tindall B."/>
            <person name="Beck B."/>
            <person name="McDermott T."/>
            <person name="Woyke T."/>
            <person name="Bristow J."/>
            <person name="Eisen J."/>
            <person name="Markowitz V."/>
            <person name="Hugenholtz P."/>
            <person name="Kyrpides N."/>
            <person name="Klenk H."/>
            <person name="Cheng J."/>
        </authorList>
    </citation>
    <scope>NUCLEOTIDE SEQUENCE [LARGE SCALE GENOMIC DNA]</scope>
    <source>
        <strain evidence="6">ATCC BAA-798 / YNP1</strain>
    </source>
</reference>
<feature type="domain" description="CBS" evidence="4">
    <location>
        <begin position="207"/>
        <end position="265"/>
    </location>
</feature>
<dbReference type="Gene3D" id="3.10.580.10">
    <property type="entry name" value="CBS-domain"/>
    <property type="match status" value="2"/>
</dbReference>
<proteinExistence type="inferred from homology"/>
<dbReference type="PANTHER" id="PTHR43080:SF29">
    <property type="entry name" value="OS02G0818000 PROTEIN"/>
    <property type="match status" value="1"/>
</dbReference>
<name>D1CF27_THET1</name>
<dbReference type="SUPFAM" id="SSF54631">
    <property type="entry name" value="CBS-domain pair"/>
    <property type="match status" value="2"/>
</dbReference>
<sequence length="426" mass="46835">MNVIGKAKRVRIYIGESDSYQGKPMHTAIVEMLRKEGYAGATVLRGIEGYGRGSRLHTAKILRLSEDLPLVIDIVDIPEKIEKLLPMLQSMGVNGLITVEDVDVHSYGEFHPGRELRNIRIKEIMTPNPISINVSSPIVDAIELLYNQVFKALPVIDNEKHVLGVITSSDLVNQGILPFYLPLLDKTDVDKKDLHNKAYNSSVSSVMSKPAVTINQDATAQEAANLMASKKIKRLPVVDDQDKLVGIVSRVDILAAAMHTKAREEDLKPPSQISSSTKVSDIMHTQVPTVDLGAPILDVVKGLLESPIHRLIVVDEQNKVKGIIGSSDLMNAVSSHNRAGIMEILRAQILRDERSMEHIRKIRARTAEDIMNREVVCISADADISSAAELMVKQRKKILPVVDDSGKLVGVIARDEILSSLSIQAT</sequence>
<dbReference type="eggNOG" id="COG1993">
    <property type="taxonomic scope" value="Bacteria"/>
</dbReference>
<dbReference type="AlphaFoldDB" id="D1CF27"/>
<evidence type="ECO:0000313" key="6">
    <source>
        <dbReference type="Proteomes" id="UP000000323"/>
    </source>
</evidence>
<dbReference type="EMBL" id="CP001825">
    <property type="protein sequence ID" value="ACZ41533.1"/>
    <property type="molecule type" value="Genomic_DNA"/>
</dbReference>
<dbReference type="InterPro" id="IPR000644">
    <property type="entry name" value="CBS_dom"/>
</dbReference>
<dbReference type="KEGG" id="ttr:Tter_0615"/>
<dbReference type="InterPro" id="IPR011322">
    <property type="entry name" value="N-reg_PII-like_a/b"/>
</dbReference>
<dbReference type="eggNOG" id="COG0517">
    <property type="taxonomic scope" value="Bacteria"/>
</dbReference>
<dbReference type="RefSeq" id="WP_012874568.1">
    <property type="nucleotide sequence ID" value="NC_013525.1"/>
</dbReference>
<gene>
    <name evidence="5" type="ordered locus">Tter_0615</name>
</gene>
<dbReference type="InterPro" id="IPR046342">
    <property type="entry name" value="CBS_dom_sf"/>
</dbReference>
<comment type="similarity">
    <text evidence="1">Belongs to the UPF0166 family.</text>
</comment>
<evidence type="ECO:0000256" key="2">
    <source>
        <dbReference type="ARBA" id="ARBA00023122"/>
    </source>
</evidence>
<dbReference type="STRING" id="525904.Tter_0615"/>
<dbReference type="Pfam" id="PF00571">
    <property type="entry name" value="CBS"/>
    <property type="match status" value="4"/>
</dbReference>
<accession>D1CF27</accession>
<dbReference type="Gene3D" id="3.30.70.120">
    <property type="match status" value="1"/>
</dbReference>
<organism evidence="5 6">
    <name type="scientific">Thermobaculum terrenum (strain ATCC BAA-798 / CCMEE 7001 / YNP1)</name>
    <dbReference type="NCBI Taxonomy" id="525904"/>
    <lineage>
        <taxon>Bacteria</taxon>
        <taxon>Bacillati</taxon>
        <taxon>Chloroflexota</taxon>
        <taxon>Chloroflexia</taxon>
        <taxon>Candidatus Thermobaculales</taxon>
        <taxon>Candidatus Thermobaculaceae</taxon>
        <taxon>Thermobaculum</taxon>
    </lineage>
</organism>
<dbReference type="eggNOG" id="COG3448">
    <property type="taxonomic scope" value="Bacteria"/>
</dbReference>
<dbReference type="SUPFAM" id="SSF54913">
    <property type="entry name" value="GlnB-like"/>
    <property type="match status" value="1"/>
</dbReference>
<dbReference type="PANTHER" id="PTHR43080">
    <property type="entry name" value="CBS DOMAIN-CONTAINING PROTEIN CBSX3, MITOCHONDRIAL"/>
    <property type="match status" value="1"/>
</dbReference>
<evidence type="ECO:0000259" key="4">
    <source>
        <dbReference type="PROSITE" id="PS51371"/>
    </source>
</evidence>
<evidence type="ECO:0000256" key="1">
    <source>
        <dbReference type="ARBA" id="ARBA00010554"/>
    </source>
</evidence>
<keyword evidence="6" id="KW-1185">Reference proteome</keyword>
<feature type="domain" description="CBS" evidence="4">
    <location>
        <begin position="371"/>
        <end position="426"/>
    </location>
</feature>
<dbReference type="SMART" id="SM00116">
    <property type="entry name" value="CBS"/>
    <property type="match status" value="4"/>
</dbReference>
<keyword evidence="2 3" id="KW-0129">CBS domain</keyword>
<dbReference type="PROSITE" id="PS51371">
    <property type="entry name" value="CBS"/>
    <property type="match status" value="4"/>
</dbReference>
<dbReference type="Pfam" id="PF02641">
    <property type="entry name" value="DUF190"/>
    <property type="match status" value="1"/>
</dbReference>
<evidence type="ECO:0000256" key="3">
    <source>
        <dbReference type="PROSITE-ProRule" id="PRU00703"/>
    </source>
</evidence>